<gene>
    <name evidence="1" type="ORF">O0I10_000957</name>
</gene>
<dbReference type="AlphaFoldDB" id="A0AAD8DJE6"/>
<evidence type="ECO:0000313" key="1">
    <source>
        <dbReference type="EMBL" id="KAJ8663708.1"/>
    </source>
</evidence>
<proteinExistence type="predicted"/>
<dbReference type="RefSeq" id="XP_058348620.1">
    <property type="nucleotide sequence ID" value="XM_058481056.1"/>
</dbReference>
<keyword evidence="2" id="KW-1185">Reference proteome</keyword>
<evidence type="ECO:0000313" key="2">
    <source>
        <dbReference type="Proteomes" id="UP001234581"/>
    </source>
</evidence>
<dbReference type="GeneID" id="83208376"/>
<reference evidence="1 2" key="1">
    <citation type="submission" date="2023-03" db="EMBL/GenBank/DDBJ databases">
        <title>Genome sequence of Lichtheimia ornata CBS 291.66.</title>
        <authorList>
            <person name="Mohabir J.T."/>
            <person name="Shea T.P."/>
            <person name="Kurbessoian T."/>
            <person name="Berby B."/>
            <person name="Fontaine J."/>
            <person name="Livny J."/>
            <person name="Gnirke A."/>
            <person name="Stajich J.E."/>
            <person name="Cuomo C.A."/>
        </authorList>
    </citation>
    <scope>NUCLEOTIDE SEQUENCE [LARGE SCALE GENOMIC DNA]</scope>
    <source>
        <strain evidence="1">CBS 291.66</strain>
    </source>
</reference>
<organism evidence="1 2">
    <name type="scientific">Lichtheimia ornata</name>
    <dbReference type="NCBI Taxonomy" id="688661"/>
    <lineage>
        <taxon>Eukaryota</taxon>
        <taxon>Fungi</taxon>
        <taxon>Fungi incertae sedis</taxon>
        <taxon>Mucoromycota</taxon>
        <taxon>Mucoromycotina</taxon>
        <taxon>Mucoromycetes</taxon>
        <taxon>Mucorales</taxon>
        <taxon>Lichtheimiaceae</taxon>
        <taxon>Lichtheimia</taxon>
    </lineage>
</organism>
<accession>A0AAD8DJE6</accession>
<dbReference type="EMBL" id="JARTCD010000002">
    <property type="protein sequence ID" value="KAJ8663708.1"/>
    <property type="molecule type" value="Genomic_DNA"/>
</dbReference>
<comment type="caution">
    <text evidence="1">The sequence shown here is derived from an EMBL/GenBank/DDBJ whole genome shotgun (WGS) entry which is preliminary data.</text>
</comment>
<protein>
    <submittedName>
        <fullName evidence="1">Uncharacterized protein</fullName>
    </submittedName>
</protein>
<name>A0AAD8DJE6_9FUNG</name>
<sequence>MPAMCWLIWQQLVIEKKECKETTMIVKKVEPRRDLLPPPAAMWAALIVGALYSMDQFEYKSGSKLAIRDYWRWCRGAQHLTIPNCDIQQASRMWRMGNYDIPLVFTSALRNERRPLSDALYLLMLINQMIQLKYKYNQEHTSAKVKFLLQHIYDDEEVLLALVEVCSTDVIDGVPWPYGTNKRKALKAAYHCLVLFQTWGYRGQAVADIFLLVKQQ</sequence>
<dbReference type="Proteomes" id="UP001234581">
    <property type="component" value="Unassembled WGS sequence"/>
</dbReference>